<evidence type="ECO:0000313" key="4">
    <source>
        <dbReference type="Proteomes" id="UP001432168"/>
    </source>
</evidence>
<reference evidence="3" key="1">
    <citation type="submission" date="2022-10" db="EMBL/GenBank/DDBJ databases">
        <title>The complete genomes of actinobacterial strains from the NBC collection.</title>
        <authorList>
            <person name="Joergensen T.S."/>
            <person name="Alvarez Arevalo M."/>
            <person name="Sterndorff E.B."/>
            <person name="Faurdal D."/>
            <person name="Vuksanovic O."/>
            <person name="Mourched A.-S."/>
            <person name="Charusanti P."/>
            <person name="Shaw S."/>
            <person name="Blin K."/>
            <person name="Weber T."/>
        </authorList>
    </citation>
    <scope>NUCLEOTIDE SEQUENCE</scope>
    <source>
        <strain evidence="3">NBC_00686</strain>
    </source>
</reference>
<dbReference type="GO" id="GO:0004519">
    <property type="term" value="F:endonuclease activity"/>
    <property type="evidence" value="ECO:0007669"/>
    <property type="project" value="UniProtKB-KW"/>
</dbReference>
<dbReference type="Pfam" id="PF04471">
    <property type="entry name" value="Mrr_cat"/>
    <property type="match status" value="1"/>
</dbReference>
<dbReference type="GO" id="GO:0016787">
    <property type="term" value="F:hydrolase activity"/>
    <property type="evidence" value="ECO:0007669"/>
    <property type="project" value="UniProtKB-KW"/>
</dbReference>
<organism evidence="3 4">
    <name type="scientific">Streptomyces pseudovenezuelae</name>
    <dbReference type="NCBI Taxonomy" id="67350"/>
    <lineage>
        <taxon>Bacteria</taxon>
        <taxon>Bacillati</taxon>
        <taxon>Actinomycetota</taxon>
        <taxon>Actinomycetes</taxon>
        <taxon>Kitasatosporales</taxon>
        <taxon>Streptomycetaceae</taxon>
        <taxon>Streptomyces</taxon>
        <taxon>Streptomyces aurantiacus group</taxon>
    </lineage>
</organism>
<feature type="region of interest" description="Disordered" evidence="1">
    <location>
        <begin position="358"/>
        <end position="377"/>
    </location>
</feature>
<feature type="domain" description="Restriction endonuclease type IV Mrr" evidence="2">
    <location>
        <begin position="393"/>
        <end position="506"/>
    </location>
</feature>
<dbReference type="EMBL" id="CP109011">
    <property type="protein sequence ID" value="WUT46263.1"/>
    <property type="molecule type" value="Genomic_DNA"/>
</dbReference>
<proteinExistence type="predicted"/>
<dbReference type="Proteomes" id="UP001432168">
    <property type="component" value="Chromosome"/>
</dbReference>
<accession>A0ABZ1X3X6</accession>
<protein>
    <submittedName>
        <fullName evidence="3">Restriction endonuclease</fullName>
        <ecNumber evidence="3">3.1.21.-</ecNumber>
    </submittedName>
</protein>
<evidence type="ECO:0000256" key="1">
    <source>
        <dbReference type="SAM" id="MobiDB-lite"/>
    </source>
</evidence>
<dbReference type="InterPro" id="IPR007560">
    <property type="entry name" value="Restrct_endonuc_IV_Mrr"/>
</dbReference>
<sequence length="641" mass="70332">MLSALATGVEVDAPIKLPGETDAQVSFSHVGQRIQPTGLITRTGQRSWILTATAEEWLRSGDNGYLLSVLHAHTKFFGELLGEARDGMTQSDLLTVAEEKYNCSWNSLDQIHRRTAWLRSAEFATLDFNYMLHPTEAGLEWLGKLELAQPGTFKRKKTRSSEHVVEVPTVHPLVSEALDRADLDKRKHNIGYIPRSEGDAFASIRKFVAALTEETSRQAIDEFAASEFGLRPSSSAAALSAFKNAGLVEQVGFSLYRATPVGVACLLESTNLDFLRVIHAKFSFVGEMLEALEEADTPRDLAVLGRSRYGMPTESIPEVRTRLQMLRSCDLVEEVGWGRYQLLPLGRALARELPLATPADPDELHSENQGPTEGDFSDLAADLAENLRSAALDSSKPERFEKAVAEAFSFLGFDSQLLGGSGQTDVLVSANLSGDMGYSAIVDAKSSASGKIAETQINFDTLKEHRADNTADYALIVGPSFPSARNSERARSHHIGLVEVEELIAVLRQHSAAPLSLSVLREFMQGRGLVKAEVLEKAWAQEKRLFKLCDRVIRQLAEEAKNADTVTSGALSAHDLYLILRSEVESPPTPQEIESVLSFLSSSLVHAVRKVGSQYAVLEHPRITAMRLLVLASNFSPHENE</sequence>
<dbReference type="Gene3D" id="3.40.91.30">
    <property type="match status" value="1"/>
</dbReference>
<gene>
    <name evidence="3" type="ORF">OG929_29945</name>
</gene>
<name>A0ABZ1X3X6_9ACTN</name>
<evidence type="ECO:0000259" key="2">
    <source>
        <dbReference type="Pfam" id="PF04471"/>
    </source>
</evidence>
<keyword evidence="3" id="KW-0255">Endonuclease</keyword>
<evidence type="ECO:0000313" key="3">
    <source>
        <dbReference type="EMBL" id="WUT46263.1"/>
    </source>
</evidence>
<dbReference type="EC" id="3.1.21.-" evidence="3"/>
<keyword evidence="3" id="KW-0540">Nuclease</keyword>
<dbReference type="RefSeq" id="WP_329267367.1">
    <property type="nucleotide sequence ID" value="NZ_CP109011.1"/>
</dbReference>
<keyword evidence="4" id="KW-1185">Reference proteome</keyword>
<keyword evidence="3" id="KW-0378">Hydrolase</keyword>